<dbReference type="PANTHER" id="PTHR30146:SF148">
    <property type="entry name" value="HTH-TYPE TRANSCRIPTIONAL REPRESSOR PURR-RELATED"/>
    <property type="match status" value="1"/>
</dbReference>
<evidence type="ECO:0000256" key="2">
    <source>
        <dbReference type="ARBA" id="ARBA00023015"/>
    </source>
</evidence>
<accession>A0A4R6TXU2</accession>
<dbReference type="PROSITE" id="PS50949">
    <property type="entry name" value="HTH_GNTR"/>
    <property type="match status" value="1"/>
</dbReference>
<reference evidence="6 7" key="1">
    <citation type="submission" date="2019-03" db="EMBL/GenBank/DDBJ databases">
        <title>Genomic Encyclopedia of Type Strains, Phase IV (KMG-IV): sequencing the most valuable type-strain genomes for metagenomic binning, comparative biology and taxonomic classification.</title>
        <authorList>
            <person name="Goeker M."/>
        </authorList>
    </citation>
    <scope>NUCLEOTIDE SEQUENCE [LARGE SCALE GENOMIC DNA]</scope>
    <source>
        <strain evidence="6 7">DSM 28697</strain>
    </source>
</reference>
<dbReference type="InterPro" id="IPR028082">
    <property type="entry name" value="Peripla_BP_I"/>
</dbReference>
<dbReference type="Pfam" id="PF13377">
    <property type="entry name" value="Peripla_BP_3"/>
    <property type="match status" value="1"/>
</dbReference>
<feature type="domain" description="HTH gntR-type" evidence="5">
    <location>
        <begin position="1"/>
        <end position="67"/>
    </location>
</feature>
<dbReference type="CDD" id="cd06267">
    <property type="entry name" value="PBP1_LacI_sugar_binding-like"/>
    <property type="match status" value="1"/>
</dbReference>
<dbReference type="Proteomes" id="UP000295632">
    <property type="component" value="Unassembled WGS sequence"/>
</dbReference>
<sequence>MYAKIMEELKKDIVTGKLTAHQQLPTELELADTFSVSRITSKRALSELEREGFIYRRRGSGSFVKPRRLGDNAKADKIVAFVLPFEKATGLMNYLQGAAEVFNEHRYMFTICTTHEEIERERDWLVELPHQNVRGLLFYPISDKANMDVLYRLTTNQTPIVLLDKQYEGLPMTSVTSDNRDGGRKAVQHLITLGHSHIGYISTVPIETTSTVRDRYFGYCDALRHAGLEASLQFMLLNVNGTYKLENRSEQLAEALIDMMTAGMTAIVAENDLVAIQIIKLLSAKGYRVPEDLSIVGFDDTEVARHTEPSLTTIAQDFLGIGRLAAKSLLEQAENQTVEAKKYSLPVELVIRESTAPPRNPLAVAEERTKS</sequence>
<dbReference type="GO" id="GO:0000976">
    <property type="term" value="F:transcription cis-regulatory region binding"/>
    <property type="evidence" value="ECO:0007669"/>
    <property type="project" value="TreeGrafter"/>
</dbReference>
<dbReference type="InterPro" id="IPR036390">
    <property type="entry name" value="WH_DNA-bd_sf"/>
</dbReference>
<proteinExistence type="predicted"/>
<evidence type="ECO:0000256" key="3">
    <source>
        <dbReference type="ARBA" id="ARBA00023125"/>
    </source>
</evidence>
<keyword evidence="7" id="KW-1185">Reference proteome</keyword>
<dbReference type="SUPFAM" id="SSF46785">
    <property type="entry name" value="Winged helix' DNA-binding domain"/>
    <property type="match status" value="1"/>
</dbReference>
<dbReference type="SUPFAM" id="SSF53822">
    <property type="entry name" value="Periplasmic binding protein-like I"/>
    <property type="match status" value="1"/>
</dbReference>
<dbReference type="CDD" id="cd07377">
    <property type="entry name" value="WHTH_GntR"/>
    <property type="match status" value="1"/>
</dbReference>
<keyword evidence="4" id="KW-0804">Transcription</keyword>
<name>A0A4R6TXU2_9BACI</name>
<keyword evidence="1" id="KW-0678">Repressor</keyword>
<evidence type="ECO:0000256" key="4">
    <source>
        <dbReference type="ARBA" id="ARBA00023163"/>
    </source>
</evidence>
<keyword evidence="3 6" id="KW-0238">DNA-binding</keyword>
<organism evidence="6 7">
    <name type="scientific">Aureibacillus halotolerans</name>
    <dbReference type="NCBI Taxonomy" id="1508390"/>
    <lineage>
        <taxon>Bacteria</taxon>
        <taxon>Bacillati</taxon>
        <taxon>Bacillota</taxon>
        <taxon>Bacilli</taxon>
        <taxon>Bacillales</taxon>
        <taxon>Bacillaceae</taxon>
        <taxon>Aureibacillus</taxon>
    </lineage>
</organism>
<evidence type="ECO:0000259" key="5">
    <source>
        <dbReference type="PROSITE" id="PS50949"/>
    </source>
</evidence>
<dbReference type="InterPro" id="IPR046335">
    <property type="entry name" value="LacI/GalR-like_sensor"/>
</dbReference>
<dbReference type="AlphaFoldDB" id="A0A4R6TXU2"/>
<dbReference type="InterPro" id="IPR000524">
    <property type="entry name" value="Tscrpt_reg_HTH_GntR"/>
</dbReference>
<dbReference type="Gene3D" id="1.10.10.10">
    <property type="entry name" value="Winged helix-like DNA-binding domain superfamily/Winged helix DNA-binding domain"/>
    <property type="match status" value="1"/>
</dbReference>
<dbReference type="Gene3D" id="3.40.50.2300">
    <property type="match status" value="2"/>
</dbReference>
<protein>
    <submittedName>
        <fullName evidence="6">DNA-binding LacI/PurR family transcriptional regulator</fullName>
    </submittedName>
</protein>
<dbReference type="PANTHER" id="PTHR30146">
    <property type="entry name" value="LACI-RELATED TRANSCRIPTIONAL REPRESSOR"/>
    <property type="match status" value="1"/>
</dbReference>
<evidence type="ECO:0000256" key="1">
    <source>
        <dbReference type="ARBA" id="ARBA00022491"/>
    </source>
</evidence>
<dbReference type="SMART" id="SM00345">
    <property type="entry name" value="HTH_GNTR"/>
    <property type="match status" value="1"/>
</dbReference>
<dbReference type="Pfam" id="PF00392">
    <property type="entry name" value="GntR"/>
    <property type="match status" value="1"/>
</dbReference>
<evidence type="ECO:0000313" key="6">
    <source>
        <dbReference type="EMBL" id="TDQ38720.1"/>
    </source>
</evidence>
<dbReference type="InterPro" id="IPR036388">
    <property type="entry name" value="WH-like_DNA-bd_sf"/>
</dbReference>
<evidence type="ECO:0000313" key="7">
    <source>
        <dbReference type="Proteomes" id="UP000295632"/>
    </source>
</evidence>
<comment type="caution">
    <text evidence="6">The sequence shown here is derived from an EMBL/GenBank/DDBJ whole genome shotgun (WGS) entry which is preliminary data.</text>
</comment>
<dbReference type="EMBL" id="SNYJ01000009">
    <property type="protein sequence ID" value="TDQ38720.1"/>
    <property type="molecule type" value="Genomic_DNA"/>
</dbReference>
<keyword evidence="2" id="KW-0805">Transcription regulation</keyword>
<dbReference type="GO" id="GO:0003700">
    <property type="term" value="F:DNA-binding transcription factor activity"/>
    <property type="evidence" value="ECO:0007669"/>
    <property type="project" value="InterPro"/>
</dbReference>
<gene>
    <name evidence="6" type="ORF">EV213_10989</name>
</gene>
<dbReference type="PRINTS" id="PR00035">
    <property type="entry name" value="HTHGNTR"/>
</dbReference>